<evidence type="ECO:0000259" key="2">
    <source>
        <dbReference type="Pfam" id="PF00685"/>
    </source>
</evidence>
<gene>
    <name evidence="3" type="ORF">FSP39_017393</name>
</gene>
<evidence type="ECO:0000256" key="1">
    <source>
        <dbReference type="ARBA" id="ARBA00010236"/>
    </source>
</evidence>
<organism evidence="3 4">
    <name type="scientific">Pinctada imbricata</name>
    <name type="common">Atlantic pearl-oyster</name>
    <name type="synonym">Pinctada martensii</name>
    <dbReference type="NCBI Taxonomy" id="66713"/>
    <lineage>
        <taxon>Eukaryota</taxon>
        <taxon>Metazoa</taxon>
        <taxon>Spiralia</taxon>
        <taxon>Lophotrochozoa</taxon>
        <taxon>Mollusca</taxon>
        <taxon>Bivalvia</taxon>
        <taxon>Autobranchia</taxon>
        <taxon>Pteriomorphia</taxon>
        <taxon>Pterioida</taxon>
        <taxon>Pterioidea</taxon>
        <taxon>Pteriidae</taxon>
        <taxon>Pinctada</taxon>
    </lineage>
</organism>
<evidence type="ECO:0000313" key="4">
    <source>
        <dbReference type="Proteomes" id="UP001186944"/>
    </source>
</evidence>
<dbReference type="PANTHER" id="PTHR45964:SF5">
    <property type="entry name" value="WSCD FAMILY MEMBER CG9164"/>
    <property type="match status" value="1"/>
</dbReference>
<dbReference type="GO" id="GO:0008146">
    <property type="term" value="F:sulfotransferase activity"/>
    <property type="evidence" value="ECO:0007669"/>
    <property type="project" value="InterPro"/>
</dbReference>
<comment type="similarity">
    <text evidence="1">Belongs to the WSCD family.</text>
</comment>
<reference evidence="3" key="1">
    <citation type="submission" date="2019-08" db="EMBL/GenBank/DDBJ databases">
        <title>The improved chromosome-level genome for the pearl oyster Pinctada fucata martensii using PacBio sequencing and Hi-C.</title>
        <authorList>
            <person name="Zheng Z."/>
        </authorList>
    </citation>
    <scope>NUCLEOTIDE SEQUENCE</scope>
    <source>
        <strain evidence="3">ZZ-2019</strain>
        <tissue evidence="3">Adductor muscle</tissue>
    </source>
</reference>
<feature type="domain" description="Sulfotransferase" evidence="2">
    <location>
        <begin position="64"/>
        <end position="171"/>
    </location>
</feature>
<accession>A0AA88XJA3</accession>
<dbReference type="EMBL" id="VSWD01000012">
    <property type="protein sequence ID" value="KAK3086361.1"/>
    <property type="molecule type" value="Genomic_DNA"/>
</dbReference>
<evidence type="ECO:0000313" key="3">
    <source>
        <dbReference type="EMBL" id="KAK3086361.1"/>
    </source>
</evidence>
<sequence length="212" mass="24750">MIALASYFGSGNTWPRQIIEKATGIYTGCDYTDDDLKRNGFLGENIMNGSTVVVKTHEFTPFHLKTYQKAVLLIRNPYDAILSNFHLRHSKSHTGTATDEEFKKDWDIYVQEGAERWRNTYLAWLKFTGPLHIIRYEDLKDNFMQEVAALVKFLNFPILHKRLACVMTDRYEKFQRRKVDVQSSSLYSVEQKKIIDSYILVVENGIRLVKNK</sequence>
<dbReference type="SUPFAM" id="SSF52540">
    <property type="entry name" value="P-loop containing nucleoside triphosphate hydrolases"/>
    <property type="match status" value="1"/>
</dbReference>
<dbReference type="Gene3D" id="3.40.50.300">
    <property type="entry name" value="P-loop containing nucleotide triphosphate hydrolases"/>
    <property type="match status" value="1"/>
</dbReference>
<dbReference type="Proteomes" id="UP001186944">
    <property type="component" value="Unassembled WGS sequence"/>
</dbReference>
<keyword evidence="4" id="KW-1185">Reference proteome</keyword>
<proteinExistence type="inferred from homology"/>
<dbReference type="Pfam" id="PF00685">
    <property type="entry name" value="Sulfotransfer_1"/>
    <property type="match status" value="1"/>
</dbReference>
<name>A0AA88XJA3_PINIB</name>
<comment type="caution">
    <text evidence="3">The sequence shown here is derived from an EMBL/GenBank/DDBJ whole genome shotgun (WGS) entry which is preliminary data.</text>
</comment>
<dbReference type="AlphaFoldDB" id="A0AA88XJA3"/>
<dbReference type="InterPro" id="IPR051589">
    <property type="entry name" value="Sialate-O-sulfotransferase"/>
</dbReference>
<protein>
    <recommendedName>
        <fullName evidence="2">Sulfotransferase domain-containing protein</fullName>
    </recommendedName>
</protein>
<dbReference type="PANTHER" id="PTHR45964">
    <property type="entry name" value="WSCD FAMILY MEMBER CG9164"/>
    <property type="match status" value="1"/>
</dbReference>
<dbReference type="InterPro" id="IPR027417">
    <property type="entry name" value="P-loop_NTPase"/>
</dbReference>
<dbReference type="InterPro" id="IPR000863">
    <property type="entry name" value="Sulfotransferase_dom"/>
</dbReference>